<evidence type="ECO:0000259" key="4">
    <source>
        <dbReference type="Pfam" id="PF13752"/>
    </source>
</evidence>
<reference evidence="5" key="1">
    <citation type="submission" date="2015-06" db="EMBL/GenBank/DDBJ databases">
        <title>Antimicrobial resistance-carrying plasmid pAsa4 variants found in Aeromonas salmonicida subsp. salmonicida: general architecture, construction blocks and gene elimination.</title>
        <authorList>
            <person name="Tanaka K.H."/>
            <person name="Vincent A.T."/>
            <person name="Trudel M.V."/>
            <person name="Paquet V.E."/>
            <person name="Frenette M."/>
            <person name="Charette S.J."/>
        </authorList>
    </citation>
    <scope>NUCLEOTIDE SEQUENCE</scope>
    <source>
        <strain evidence="5">JF2267</strain>
        <plasmid evidence="5">pAsa4c</plasmid>
    </source>
</reference>
<accession>A0A189PGQ0</accession>
<name>A0A189PGQ0_AERSS</name>
<proteinExistence type="predicted"/>
<protein>
    <recommendedName>
        <fullName evidence="6">DUF4165 domain-containing protein</fullName>
    </recommendedName>
</protein>
<dbReference type="InterPro" id="IPR025429">
    <property type="entry name" value="DUF4165"/>
</dbReference>
<sequence length="1832" mass="199260">MESVMLKHKLKLPALLGALAAIFTGTAQAELLQYSFTAPGGAQRTLAATANYANPTGNIRFALSAGIDRKVKISVLRADGTLISTVTSHLLGAADRITVGGSTYYGAELQLAAPVAGTYKLKAEILSAAGASVQADEYPLTVDVTAPTYASVAPEASNYGQVTTGTLWKLGIGGAEENAFKLTGISDSTPVTSVKAKLYRQDGSLYRNVAIPYDAANHEARKPFESGFFPNSDLDEQFTLQFEIADSAGNTTLTDAQKVMFDNVTNAPTAPFGVFDPNSSNILAPGLTGFVSYTDGMTVKTNPIKLAWRVPRNNWHEYREGGINMVNALGQMTKAGEDSQYVYLITTSPYGHTDGNYWRWVNFGQWGGGVIDYDLVLSPSAPKSPRLLGVDYNYSDIGWSTMLRYYVMNSSLPLTVSSIRVNVEARPYVQTAVHRGSCSVPAGQTSCVIANSFTMAKGTTGYVHDNATVYNADSTLQSNPLWAEVNWNDQYYPQLTQQYDANTKIFTLFIAQQGRGSYFDRLRLKTAWIEDNKGNKLSPQGGLTADNWDNYTYQWDLKTLPEGQFNLVAAAEEMHGPQTKQTMFQITSDRTAPVMTINTAQGANIQTLDDVIINLSDALDPSPKLTSIALAGGPANDKVQLSWREESKGRFRLEYPVMFPSLKAGESYTLTAKGQDAQGNSVQKIVGFQYTPRQVTLADGMDGKLMIPAVTQEFTHADGSKIIETVPLTLNDGSTVTGSYDVFATLRSDAKVPLVVNGVRIEPGQTMSILSKHNFGASGGRLSIPVKPAVADVIGTSGLLVTTAAPNSPILVLDVTTWKPTAKLSAEAWTVRQVIDPVKISALPDAGVPCRFTSKEEEAKRSDPIRDPVCLLQWDRIPDEAEQSTQETDGLKLAGLVGQAVSLGEQPLEYSLYLFSGDGAKVKVGGGSRNLTVTSAYGSVGYTPGPEVAQVNRIIETFDVRMSQNLGPVCSVTLSADQAKKDAANKASGSISRSCLFEWQAIPDGLVQDQGTTTPGLSGTVTEKMQHALGWRVSIYSKNGTRVTLNDQTFAVDAVDPPVPTVELTSKYKFRDNIYMVPMLGDYLGDATITSERADLDVAIMRNTDTLESETFSPGWGSNTKVYRRLNTDQRGLWEETTYKVKAAYNKVPEVKTEAVYKAVSVPSYNLVPVVEVAGDTAIDTQALPVQVKIQDQYKPTEAFDAATMGSWKVRLIRQMAYNKTEALTDFVNATNGTASFAVDLSKVDTSSVRIVAEAELVSPFEGYSRVVQSTRPAFLTVLRGGAIGAEVGARRLSGEAPFTAVFKLALSDRQDYRATGDVVWDVSSDGGATWESTTPEERYKYQMVKVFEKGSYKVRAKVINRNSSAEAYTEVVDVIAYDKPKLEVKGPQTLFVGSEGTFSTRLTVKDEEIGAENAVVEWSTDGGKVWDKQGPTLTLNSDKDTRIKLWARVRSGDAPASDEYAYRVAKTAVEFRVVKPPRPYVSGPSVIETGKTYTFKATTSLPYKGMDVQVKGVFVLPNGQRVEGDTAQYTPSAEDLTKERVETTYTAWIEGFREQGAEATHSMYSRVWEYVWPRFGMQVRKTANVAPATIIVTARPIGFSGKLEEAVYEWTLPEGAAIEDQKQPAARVFTMGSAGEYLVKLKVRDARGNETALEEPVVLGEAEQYVIDLQYSGSNPDAREPLDVLLRPYISGGHPRDRILTRQYSVDGKPLESAGFYGRTTLQAGEHEIKLKATSEMGKDVEGKLVLKVAENKLPTCTVRSRETIGSWIVYAGCEDPDGRMKSYQWTVGGEVQAITADRLTISKGKDGVMPTIALVGVDDSGGRSEVVSLN</sequence>
<feature type="domain" description="DUF4165" evidence="4">
    <location>
        <begin position="27"/>
        <end position="145"/>
    </location>
</feature>
<evidence type="ECO:0008006" key="6">
    <source>
        <dbReference type="Google" id="ProtNLM"/>
    </source>
</evidence>
<feature type="domain" description="Ig-like" evidence="3">
    <location>
        <begin position="550"/>
        <end position="701"/>
    </location>
</feature>
<keyword evidence="5" id="KW-0614">Plasmid</keyword>
<dbReference type="Pfam" id="PF13750">
    <property type="entry name" value="Big_3_3"/>
    <property type="match status" value="1"/>
</dbReference>
<evidence type="ECO:0000259" key="2">
    <source>
        <dbReference type="Pfam" id="PF12245"/>
    </source>
</evidence>
<feature type="chain" id="PRO_5008247379" description="DUF4165 domain-containing protein" evidence="1">
    <location>
        <begin position="30"/>
        <end position="1832"/>
    </location>
</feature>
<feature type="domain" description="Ig-like" evidence="2">
    <location>
        <begin position="146"/>
        <end position="263"/>
    </location>
</feature>
<dbReference type="SUPFAM" id="SSF110296">
    <property type="entry name" value="Oligoxyloglucan reducing end-specific cellobiohydrolase"/>
    <property type="match status" value="1"/>
</dbReference>
<evidence type="ECO:0000256" key="1">
    <source>
        <dbReference type="SAM" id="SignalP"/>
    </source>
</evidence>
<evidence type="ECO:0000259" key="3">
    <source>
        <dbReference type="Pfam" id="PF13750"/>
    </source>
</evidence>
<organism evidence="5">
    <name type="scientific">Aeromonas salmonicida subsp. salmonicida</name>
    <dbReference type="NCBI Taxonomy" id="29491"/>
    <lineage>
        <taxon>Bacteria</taxon>
        <taxon>Pseudomonadati</taxon>
        <taxon>Pseudomonadota</taxon>
        <taxon>Gammaproteobacteria</taxon>
        <taxon>Aeromonadales</taxon>
        <taxon>Aeromonadaceae</taxon>
        <taxon>Aeromonas</taxon>
    </lineage>
</organism>
<geneLocation type="plasmid" evidence="5">
    <name>pAsa4c</name>
</geneLocation>
<dbReference type="Pfam" id="PF12245">
    <property type="entry name" value="Big_3_2"/>
    <property type="match status" value="1"/>
</dbReference>
<dbReference type="Pfam" id="PF13752">
    <property type="entry name" value="DUF4165"/>
    <property type="match status" value="1"/>
</dbReference>
<feature type="signal peptide" evidence="1">
    <location>
        <begin position="1"/>
        <end position="29"/>
    </location>
</feature>
<keyword evidence="1" id="KW-0732">Signal</keyword>
<dbReference type="EMBL" id="KT033470">
    <property type="protein sequence ID" value="ALL42347.1"/>
    <property type="molecule type" value="Genomic_DNA"/>
</dbReference>
<evidence type="ECO:0000313" key="5">
    <source>
        <dbReference type="EMBL" id="ALL42347.1"/>
    </source>
</evidence>
<dbReference type="InterPro" id="IPR022038">
    <property type="entry name" value="Ig-like_bact"/>
</dbReference>